<keyword evidence="1" id="KW-0472">Membrane</keyword>
<accession>E8R099</accession>
<feature type="transmembrane region" description="Helical" evidence="1">
    <location>
        <begin position="30"/>
        <end position="52"/>
    </location>
</feature>
<dbReference type="EMBL" id="CP002353">
    <property type="protein sequence ID" value="ADV62226.1"/>
    <property type="molecule type" value="Genomic_DNA"/>
</dbReference>
<feature type="domain" description="DUF1570" evidence="2">
    <location>
        <begin position="251"/>
        <end position="387"/>
    </location>
</feature>
<reference evidence="3 4" key="2">
    <citation type="journal article" date="2011" name="Stand. Genomic Sci.">
        <title>Complete genome sequence of Isosphaera pallida type strain (IS1B).</title>
        <authorList>
            <consortium name="US DOE Joint Genome Institute (JGI-PGF)"/>
            <person name="Goker M."/>
            <person name="Cleland D."/>
            <person name="Saunders E."/>
            <person name="Lapidus A."/>
            <person name="Nolan M."/>
            <person name="Lucas S."/>
            <person name="Hammon N."/>
            <person name="Deshpande S."/>
            <person name="Cheng J.F."/>
            <person name="Tapia R."/>
            <person name="Han C."/>
            <person name="Goodwin L."/>
            <person name="Pitluck S."/>
            <person name="Liolios K."/>
            <person name="Pagani I."/>
            <person name="Ivanova N."/>
            <person name="Mavromatis K."/>
            <person name="Pati A."/>
            <person name="Chen A."/>
            <person name="Palaniappan K."/>
            <person name="Land M."/>
            <person name="Hauser L."/>
            <person name="Chang Y.J."/>
            <person name="Jeffries C.D."/>
            <person name="Detter J.C."/>
            <person name="Beck B."/>
            <person name="Woyke T."/>
            <person name="Bristow J."/>
            <person name="Eisen J.A."/>
            <person name="Markowitz V."/>
            <person name="Hugenholtz P."/>
            <person name="Kyrpides N.C."/>
            <person name="Klenk H.P."/>
        </authorList>
    </citation>
    <scope>NUCLEOTIDE SEQUENCE [LARGE SCALE GENOMIC DNA]</scope>
    <source>
        <strain evidence="4">ATCC 43644 / DSM 9630 / IS1B</strain>
    </source>
</reference>
<reference key="1">
    <citation type="submission" date="2010-11" db="EMBL/GenBank/DDBJ databases">
        <title>The complete sequence of chromosome of Isophaera pallida ATCC 43644.</title>
        <authorList>
            <consortium name="US DOE Joint Genome Institute (JGI-PGF)"/>
            <person name="Lucas S."/>
            <person name="Copeland A."/>
            <person name="Lapidus A."/>
            <person name="Bruce D."/>
            <person name="Goodwin L."/>
            <person name="Pitluck S."/>
            <person name="Kyrpides N."/>
            <person name="Mavromatis K."/>
            <person name="Pagani I."/>
            <person name="Ivanova N."/>
            <person name="Saunders E."/>
            <person name="Brettin T."/>
            <person name="Detter J.C."/>
            <person name="Han C."/>
            <person name="Tapia R."/>
            <person name="Land M."/>
            <person name="Hauser L."/>
            <person name="Markowitz V."/>
            <person name="Cheng J.-F."/>
            <person name="Hugenholtz P."/>
            <person name="Woyke T."/>
            <person name="Wu D."/>
            <person name="Eisen J.A."/>
        </authorList>
    </citation>
    <scope>NUCLEOTIDE SEQUENCE</scope>
    <source>
        <strain>ATCC 43644</strain>
    </source>
</reference>
<organism evidence="3 4">
    <name type="scientific">Isosphaera pallida (strain ATCC 43644 / DSM 9630 / IS1B)</name>
    <dbReference type="NCBI Taxonomy" id="575540"/>
    <lineage>
        <taxon>Bacteria</taxon>
        <taxon>Pseudomonadati</taxon>
        <taxon>Planctomycetota</taxon>
        <taxon>Planctomycetia</taxon>
        <taxon>Isosphaerales</taxon>
        <taxon>Isosphaeraceae</taxon>
        <taxon>Isosphaera</taxon>
    </lineage>
</organism>
<evidence type="ECO:0000313" key="3">
    <source>
        <dbReference type="EMBL" id="ADV62226.1"/>
    </source>
</evidence>
<evidence type="ECO:0000313" key="4">
    <source>
        <dbReference type="Proteomes" id="UP000008631"/>
    </source>
</evidence>
<dbReference type="RefSeq" id="WP_013564514.1">
    <property type="nucleotide sequence ID" value="NC_014962.1"/>
</dbReference>
<dbReference type="InterPro" id="IPR011464">
    <property type="entry name" value="DUF1570"/>
</dbReference>
<sequence length="497" mass="56300">MTTARFGSPRRPLQPAGFPKCADSPRGLRLVVSGLTRGLILVFLMVAFLAVASSHGPTPRVHAQALVKPAPVVAVKPEPQRIQIRLPNGELVVSRLHGRRDNEIAVVLPDGRIGFVDGLTTTEQPFEPDSKEKVRNSLLARPEYARFKSKITDHYVLIYDGSERFAEQSGRLLESLYAGLLKTFRDWGLEVHEAEFPLVAIIHAREEDFRARRDVAPEVQAYYEILSNHIVFYETSVNQASNPEIYAMRQAQTVAHEGAHQILQNLGVQPRLAPWPIWMIEGMAEFCAPTGTKRNSEWAGLGKVNPFHMATIAELNDPANFQVRNVDLRLKSLDHDPNLTWIENIVRKTELNPTEYALAWALTHALVTRKRADFVAYLRELAQFEPLTTKTPDDHWADFTRHFLKPRPEPARLVKEVYLHLARQKYDPIPFFAVSIEHPLPGGRIRRAGLITQSPSMIRQRIAEVSLAFGGQVSYRITRWASRREATFALDRMMLGQ</sequence>
<keyword evidence="1" id="KW-0812">Transmembrane</keyword>
<dbReference type="Pfam" id="PF07607">
    <property type="entry name" value="DUF1570"/>
    <property type="match status" value="1"/>
</dbReference>
<dbReference type="InParanoid" id="E8R099"/>
<protein>
    <recommendedName>
        <fullName evidence="2">DUF1570 domain-containing protein</fullName>
    </recommendedName>
</protein>
<dbReference type="Proteomes" id="UP000008631">
    <property type="component" value="Chromosome"/>
</dbReference>
<dbReference type="eggNOG" id="ENOG502ZA8K">
    <property type="taxonomic scope" value="Bacteria"/>
</dbReference>
<keyword evidence="1" id="KW-1133">Transmembrane helix</keyword>
<name>E8R099_ISOPI</name>
<proteinExistence type="predicted"/>
<evidence type="ECO:0000259" key="2">
    <source>
        <dbReference type="Pfam" id="PF07607"/>
    </source>
</evidence>
<dbReference type="AlphaFoldDB" id="E8R099"/>
<dbReference type="HOGENOM" id="CLU_548335_0_0_0"/>
<evidence type="ECO:0000256" key="1">
    <source>
        <dbReference type="SAM" id="Phobius"/>
    </source>
</evidence>
<keyword evidence="4" id="KW-1185">Reference proteome</keyword>
<gene>
    <name evidence="3" type="ordered locus">Isop_1642</name>
</gene>
<dbReference type="KEGG" id="ipa:Isop_1642"/>